<feature type="signal peptide" evidence="1">
    <location>
        <begin position="1"/>
        <end position="18"/>
    </location>
</feature>
<feature type="chain" id="PRO_5018631032" evidence="1">
    <location>
        <begin position="19"/>
        <end position="204"/>
    </location>
</feature>
<dbReference type="Gene3D" id="3.90.70.10">
    <property type="entry name" value="Cysteine proteinases"/>
    <property type="match status" value="1"/>
</dbReference>
<dbReference type="GO" id="GO:0006508">
    <property type="term" value="P:proteolysis"/>
    <property type="evidence" value="ECO:0007669"/>
    <property type="project" value="InterPro"/>
</dbReference>
<proteinExistence type="predicted"/>
<dbReference type="Proteomes" id="UP000079169">
    <property type="component" value="Unplaced"/>
</dbReference>
<evidence type="ECO:0000259" key="2">
    <source>
        <dbReference type="SMART" id="SM00848"/>
    </source>
</evidence>
<reference evidence="4" key="1">
    <citation type="submission" date="2025-08" db="UniProtKB">
        <authorList>
            <consortium name="RefSeq"/>
        </authorList>
    </citation>
    <scope>IDENTIFICATION</scope>
</reference>
<dbReference type="InterPro" id="IPR013201">
    <property type="entry name" value="Prot_inhib_I29"/>
</dbReference>
<evidence type="ECO:0000313" key="4">
    <source>
        <dbReference type="RefSeq" id="XP_026677139.1"/>
    </source>
</evidence>
<organism evidence="3 4">
    <name type="scientific">Diaphorina citri</name>
    <name type="common">Asian citrus psyllid</name>
    <dbReference type="NCBI Taxonomy" id="121845"/>
    <lineage>
        <taxon>Eukaryota</taxon>
        <taxon>Metazoa</taxon>
        <taxon>Ecdysozoa</taxon>
        <taxon>Arthropoda</taxon>
        <taxon>Hexapoda</taxon>
        <taxon>Insecta</taxon>
        <taxon>Pterygota</taxon>
        <taxon>Neoptera</taxon>
        <taxon>Paraneoptera</taxon>
        <taxon>Hemiptera</taxon>
        <taxon>Sternorrhyncha</taxon>
        <taxon>Psylloidea</taxon>
        <taxon>Psyllidae</taxon>
        <taxon>Diaphorininae</taxon>
        <taxon>Diaphorina</taxon>
    </lineage>
</organism>
<gene>
    <name evidence="4" type="primary">LOC103506211</name>
</gene>
<feature type="domain" description="Cathepsin propeptide inhibitor" evidence="2">
    <location>
        <begin position="65"/>
        <end position="114"/>
    </location>
</feature>
<dbReference type="RefSeq" id="XP_026677139.1">
    <property type="nucleotide sequence ID" value="XM_026821338.1"/>
</dbReference>
<keyword evidence="3" id="KW-1185">Reference proteome</keyword>
<keyword evidence="1" id="KW-0732">Signal</keyword>
<dbReference type="SMART" id="SM00848">
    <property type="entry name" value="Inhibitor_I29"/>
    <property type="match status" value="1"/>
</dbReference>
<dbReference type="GO" id="GO:0008234">
    <property type="term" value="F:cysteine-type peptidase activity"/>
    <property type="evidence" value="ECO:0007669"/>
    <property type="project" value="InterPro"/>
</dbReference>
<evidence type="ECO:0000256" key="1">
    <source>
        <dbReference type="SAM" id="SignalP"/>
    </source>
</evidence>
<dbReference type="KEGG" id="dci:103506211"/>
<sequence length="204" mass="23175">MFPKTVVIFLCTIPLGYQACPEGRKIQELEGPRLPDSSADTLSKVNALLAKGDLKHDTPKQVELFKTFVVTEKRHYSSVDELKRRFELFRNNVRKIGEKYFKPNGISDRSPEEILFKTGHLPVPAEQEQAILDDREEVEKLLNQSYKGPLPDDLDWRDKNIVSPVMAQNGCGACWAFALAGESENVHPFFPHLTVPRTNLISLR</sequence>
<dbReference type="PaxDb" id="121845-A0A3Q0ILK5"/>
<accession>A0A3Q0ILK5</accession>
<dbReference type="STRING" id="121845.A0A3Q0ILK5"/>
<dbReference type="AlphaFoldDB" id="A0A3Q0ILK5"/>
<dbReference type="GeneID" id="103506211"/>
<dbReference type="InterPro" id="IPR000668">
    <property type="entry name" value="Peptidase_C1A_C"/>
</dbReference>
<name>A0A3Q0ILK5_DIACI</name>
<dbReference type="Pfam" id="PF00112">
    <property type="entry name" value="Peptidase_C1"/>
    <property type="match status" value="1"/>
</dbReference>
<evidence type="ECO:0000313" key="3">
    <source>
        <dbReference type="Proteomes" id="UP000079169"/>
    </source>
</evidence>
<dbReference type="InterPro" id="IPR038765">
    <property type="entry name" value="Papain-like_cys_pep_sf"/>
</dbReference>
<dbReference type="SUPFAM" id="SSF54001">
    <property type="entry name" value="Cysteine proteinases"/>
    <property type="match status" value="1"/>
</dbReference>
<protein>
    <submittedName>
        <fullName evidence="4">Cathepsin F-like</fullName>
    </submittedName>
</protein>